<sequence>MQRSAATTTAVSRPQLHRVDTATKPTRPSFLRRATDIVSSTLDLDPASSYTHRNAPPTPSHWTDHAHRKALVRIWDTVHAEVATSKYQKSTTAQLVSTEKQMLQEYAELEQGAVPVSRAWMEYVLGVCLRHPFCTAESMGRYEVLSASSGTRGNWGPW</sequence>
<accession>A0AAV9JHE5</accession>
<organism evidence="2 3">
    <name type="scientific">Oleoguttula mirabilis</name>
    <dbReference type="NCBI Taxonomy" id="1507867"/>
    <lineage>
        <taxon>Eukaryota</taxon>
        <taxon>Fungi</taxon>
        <taxon>Dikarya</taxon>
        <taxon>Ascomycota</taxon>
        <taxon>Pezizomycotina</taxon>
        <taxon>Dothideomycetes</taxon>
        <taxon>Dothideomycetidae</taxon>
        <taxon>Mycosphaerellales</taxon>
        <taxon>Teratosphaeriaceae</taxon>
        <taxon>Oleoguttula</taxon>
    </lineage>
</organism>
<dbReference type="EMBL" id="JAVFHQ010000022">
    <property type="protein sequence ID" value="KAK4544839.1"/>
    <property type="molecule type" value="Genomic_DNA"/>
</dbReference>
<evidence type="ECO:0000313" key="3">
    <source>
        <dbReference type="Proteomes" id="UP001324427"/>
    </source>
</evidence>
<dbReference type="AlphaFoldDB" id="A0AAV9JHE5"/>
<protein>
    <submittedName>
        <fullName evidence="2">Uncharacterized protein</fullName>
    </submittedName>
</protein>
<evidence type="ECO:0000313" key="2">
    <source>
        <dbReference type="EMBL" id="KAK4544839.1"/>
    </source>
</evidence>
<gene>
    <name evidence="2" type="ORF">LTR36_003743</name>
</gene>
<name>A0AAV9JHE5_9PEZI</name>
<comment type="caution">
    <text evidence="2">The sequence shown here is derived from an EMBL/GenBank/DDBJ whole genome shotgun (WGS) entry which is preliminary data.</text>
</comment>
<keyword evidence="3" id="KW-1185">Reference proteome</keyword>
<reference evidence="2 3" key="1">
    <citation type="submission" date="2021-11" db="EMBL/GenBank/DDBJ databases">
        <title>Black yeast isolated from Biological Soil Crust.</title>
        <authorList>
            <person name="Kurbessoian T."/>
        </authorList>
    </citation>
    <scope>NUCLEOTIDE SEQUENCE [LARGE SCALE GENOMIC DNA]</scope>
    <source>
        <strain evidence="2 3">CCFEE 5522</strain>
    </source>
</reference>
<feature type="region of interest" description="Disordered" evidence="1">
    <location>
        <begin position="1"/>
        <end position="27"/>
    </location>
</feature>
<evidence type="ECO:0000256" key="1">
    <source>
        <dbReference type="SAM" id="MobiDB-lite"/>
    </source>
</evidence>
<dbReference type="Proteomes" id="UP001324427">
    <property type="component" value="Unassembled WGS sequence"/>
</dbReference>
<proteinExistence type="predicted"/>
<feature type="compositionally biased region" description="Polar residues" evidence="1">
    <location>
        <begin position="1"/>
        <end position="12"/>
    </location>
</feature>